<dbReference type="Proteomes" id="UP000555448">
    <property type="component" value="Unassembled WGS sequence"/>
</dbReference>
<dbReference type="AlphaFoldDB" id="A0A7W7NXG8"/>
<reference evidence="1 2" key="1">
    <citation type="submission" date="2020-08" db="EMBL/GenBank/DDBJ databases">
        <title>Functional genomics of gut bacteria from endangered species of beetles.</title>
        <authorList>
            <person name="Carlos-Shanley C."/>
        </authorList>
    </citation>
    <scope>NUCLEOTIDE SEQUENCE [LARGE SCALE GENOMIC DNA]</scope>
    <source>
        <strain evidence="1 2">S00245</strain>
    </source>
</reference>
<evidence type="ECO:0000313" key="2">
    <source>
        <dbReference type="Proteomes" id="UP000555448"/>
    </source>
</evidence>
<evidence type="ECO:0000313" key="1">
    <source>
        <dbReference type="EMBL" id="MBB4860648.1"/>
    </source>
</evidence>
<name>A0A7W7NXG8_9SPHN</name>
<protein>
    <submittedName>
        <fullName evidence="1">Uncharacterized protein</fullName>
    </submittedName>
</protein>
<gene>
    <name evidence="1" type="ORF">HNO88_003992</name>
</gene>
<comment type="caution">
    <text evidence="1">The sequence shown here is derived from an EMBL/GenBank/DDBJ whole genome shotgun (WGS) entry which is preliminary data.</text>
</comment>
<accession>A0A7W7NXG8</accession>
<dbReference type="EMBL" id="JACHLR010000027">
    <property type="protein sequence ID" value="MBB4860648.1"/>
    <property type="molecule type" value="Genomic_DNA"/>
</dbReference>
<organism evidence="1 2">
    <name type="scientific">Novosphingobium chloroacetimidivorans</name>
    <dbReference type="NCBI Taxonomy" id="1428314"/>
    <lineage>
        <taxon>Bacteria</taxon>
        <taxon>Pseudomonadati</taxon>
        <taxon>Pseudomonadota</taxon>
        <taxon>Alphaproteobacteria</taxon>
        <taxon>Sphingomonadales</taxon>
        <taxon>Sphingomonadaceae</taxon>
        <taxon>Novosphingobium</taxon>
    </lineage>
</organism>
<keyword evidence="2" id="KW-1185">Reference proteome</keyword>
<dbReference type="RefSeq" id="WP_184249815.1">
    <property type="nucleotide sequence ID" value="NZ_JACHLR010000027.1"/>
</dbReference>
<sequence>MAYTELLEGVSDPATSCSAEWAMETAKVLSAMVVLAANLPDKIASTAGALLLPLKIRTHQSEWHVLIQSP</sequence>
<proteinExistence type="predicted"/>